<dbReference type="InterPro" id="IPR039248">
    <property type="entry name" value="Ptase_RsbX"/>
</dbReference>
<proteinExistence type="predicted"/>
<protein>
    <submittedName>
        <fullName evidence="2">SpoIIE family protein phosphatase</fullName>
    </submittedName>
</protein>
<dbReference type="SMART" id="SM00331">
    <property type="entry name" value="PP2C_SIG"/>
    <property type="match status" value="1"/>
</dbReference>
<dbReference type="InterPro" id="IPR003594">
    <property type="entry name" value="HATPase_dom"/>
</dbReference>
<gene>
    <name evidence="2" type="ORF">ABII15_06465</name>
</gene>
<evidence type="ECO:0000259" key="1">
    <source>
        <dbReference type="SMART" id="SM00331"/>
    </source>
</evidence>
<dbReference type="SUPFAM" id="SSF55874">
    <property type="entry name" value="ATPase domain of HSP90 chaperone/DNA topoisomerase II/histidine kinase"/>
    <property type="match status" value="1"/>
</dbReference>
<dbReference type="PANTHER" id="PTHR35801">
    <property type="entry name" value="PHOSPHOSERINE PHOSPHATASE RSBX"/>
    <property type="match status" value="1"/>
</dbReference>
<reference evidence="2" key="1">
    <citation type="submission" date="2024-06" db="EMBL/GenBank/DDBJ databases">
        <title>Streptomyces sp. strain HUAS MG91 genome sequences.</title>
        <authorList>
            <person name="Mo P."/>
        </authorList>
    </citation>
    <scope>NUCLEOTIDE SEQUENCE</scope>
    <source>
        <strain evidence="2">HUAS MG91</strain>
    </source>
</reference>
<dbReference type="RefSeq" id="WP_353941308.1">
    <property type="nucleotide sequence ID" value="NZ_CP159534.1"/>
</dbReference>
<dbReference type="EMBL" id="CP159534">
    <property type="protein sequence ID" value="XCJ69629.1"/>
    <property type="molecule type" value="Genomic_DNA"/>
</dbReference>
<organism evidence="2">
    <name type="scientific">Streptomyces tabacisoli</name>
    <dbReference type="NCBI Taxonomy" id="3156398"/>
    <lineage>
        <taxon>Bacteria</taxon>
        <taxon>Bacillati</taxon>
        <taxon>Actinomycetota</taxon>
        <taxon>Actinomycetes</taxon>
        <taxon>Kitasatosporales</taxon>
        <taxon>Streptomycetaceae</taxon>
        <taxon>Streptomyces</taxon>
    </lineage>
</organism>
<accession>A0AAU8INI8</accession>
<feature type="domain" description="PPM-type phosphatase" evidence="1">
    <location>
        <begin position="144"/>
        <end position="336"/>
    </location>
</feature>
<dbReference type="Pfam" id="PF13581">
    <property type="entry name" value="HATPase_c_2"/>
    <property type="match status" value="1"/>
</dbReference>
<evidence type="ECO:0000313" key="2">
    <source>
        <dbReference type="EMBL" id="XCJ69629.1"/>
    </source>
</evidence>
<dbReference type="SUPFAM" id="SSF81606">
    <property type="entry name" value="PP2C-like"/>
    <property type="match status" value="1"/>
</dbReference>
<name>A0AAU8INI8_9ACTN</name>
<dbReference type="PANTHER" id="PTHR35801:SF1">
    <property type="entry name" value="PHOSPHOSERINE PHOSPHATASE RSBX"/>
    <property type="match status" value="1"/>
</dbReference>
<dbReference type="InterPro" id="IPR001932">
    <property type="entry name" value="PPM-type_phosphatase-like_dom"/>
</dbReference>
<dbReference type="KEGG" id="stac:ABII15_06465"/>
<dbReference type="Gene3D" id="3.60.40.10">
    <property type="entry name" value="PPM-type phosphatase domain"/>
    <property type="match status" value="1"/>
</dbReference>
<dbReference type="InterPro" id="IPR036457">
    <property type="entry name" value="PPM-type-like_dom_sf"/>
</dbReference>
<sequence length="338" mass="34457">MTGQTHDPAVTAEIVLDHSSAVHHAATLARRAARHGGLDDIAAERAAVLTTELAGNLLLHAVGGAVYVQCHPLGGGIDVVAVDRGPGMASPDRAMVDGFSTTGTLGSGMGAARRLADELTLRTLPGVGTLICARFHAPGTRPPRSDLGLLCLPVRGEEACGDSAAVVDAPDGRTAVVVDGLGHGAEAAEASAAAVTAFRAAPERPLPEILTAMDHALRSGRGAAVGLVRLRPGSVEHCGVGNVRLLLVSQDGVRSRALGRPGVVGWNMPQPRSHTLPMPEECAAVVHSDGIAARWADTAAPFLLGMPPRLLAAALGHGHRSARDDATALVSGAARRSS</sequence>
<dbReference type="Pfam" id="PF07228">
    <property type="entry name" value="SpoIIE"/>
    <property type="match status" value="1"/>
</dbReference>
<dbReference type="InterPro" id="IPR036890">
    <property type="entry name" value="HATPase_C_sf"/>
</dbReference>
<dbReference type="AlphaFoldDB" id="A0AAU8INI8"/>
<dbReference type="Gene3D" id="3.30.565.10">
    <property type="entry name" value="Histidine kinase-like ATPase, C-terminal domain"/>
    <property type="match status" value="1"/>
</dbReference>